<organism evidence="1 2">
    <name type="scientific">Armillaria gallica</name>
    <name type="common">Bulbous honey fungus</name>
    <name type="synonym">Armillaria bulbosa</name>
    <dbReference type="NCBI Taxonomy" id="47427"/>
    <lineage>
        <taxon>Eukaryota</taxon>
        <taxon>Fungi</taxon>
        <taxon>Dikarya</taxon>
        <taxon>Basidiomycota</taxon>
        <taxon>Agaricomycotina</taxon>
        <taxon>Agaricomycetes</taxon>
        <taxon>Agaricomycetidae</taxon>
        <taxon>Agaricales</taxon>
        <taxon>Marasmiineae</taxon>
        <taxon>Physalacriaceae</taxon>
        <taxon>Armillaria</taxon>
    </lineage>
</organism>
<evidence type="ECO:0008006" key="3">
    <source>
        <dbReference type="Google" id="ProtNLM"/>
    </source>
</evidence>
<proteinExistence type="predicted"/>
<reference evidence="2" key="1">
    <citation type="journal article" date="2017" name="Nat. Ecol. Evol.">
        <title>Genome expansion and lineage-specific genetic innovations in the forest pathogenic fungi Armillaria.</title>
        <authorList>
            <person name="Sipos G."/>
            <person name="Prasanna A.N."/>
            <person name="Walter M.C."/>
            <person name="O'Connor E."/>
            <person name="Balint B."/>
            <person name="Krizsan K."/>
            <person name="Kiss B."/>
            <person name="Hess J."/>
            <person name="Varga T."/>
            <person name="Slot J."/>
            <person name="Riley R."/>
            <person name="Boka B."/>
            <person name="Rigling D."/>
            <person name="Barry K."/>
            <person name="Lee J."/>
            <person name="Mihaltcheva S."/>
            <person name="LaButti K."/>
            <person name="Lipzen A."/>
            <person name="Waldron R."/>
            <person name="Moloney N.M."/>
            <person name="Sperisen C."/>
            <person name="Kredics L."/>
            <person name="Vagvoelgyi C."/>
            <person name="Patrignani A."/>
            <person name="Fitzpatrick D."/>
            <person name="Nagy I."/>
            <person name="Doyle S."/>
            <person name="Anderson J.B."/>
            <person name="Grigoriev I.V."/>
            <person name="Gueldener U."/>
            <person name="Muensterkoetter M."/>
            <person name="Nagy L.G."/>
        </authorList>
    </citation>
    <scope>NUCLEOTIDE SEQUENCE [LARGE SCALE GENOMIC DNA]</scope>
    <source>
        <strain evidence="2">Ar21-2</strain>
    </source>
</reference>
<dbReference type="AlphaFoldDB" id="A0A2H3EK80"/>
<accession>A0A2H3EK80</accession>
<evidence type="ECO:0000313" key="1">
    <source>
        <dbReference type="EMBL" id="PBL03683.1"/>
    </source>
</evidence>
<sequence>MPPTNLKASLSDATWIPSVASSASEGPRTFLSLCLVFILCTAAYRMSPPLSPRAQLKRLNRNIDDMSVLIDASNGDIDHWRCRVYDWLKLVKIDACELEICLLQTGKDGSASWSEYFLSLKSVYFSARAVCKEIDTIRTDIKIEHLKSELQRIQQCRLRDQNRPFT</sequence>
<evidence type="ECO:0000313" key="2">
    <source>
        <dbReference type="Proteomes" id="UP000217790"/>
    </source>
</evidence>
<name>A0A2H3EK80_ARMGA</name>
<gene>
    <name evidence="1" type="ORF">ARMGADRAFT_27957</name>
</gene>
<keyword evidence="2" id="KW-1185">Reference proteome</keyword>
<dbReference type="OMA" id="CELEICL"/>
<dbReference type="OrthoDB" id="2860025at2759"/>
<dbReference type="InParanoid" id="A0A2H3EK80"/>
<dbReference type="Proteomes" id="UP000217790">
    <property type="component" value="Unassembled WGS sequence"/>
</dbReference>
<protein>
    <recommendedName>
        <fullName evidence="3">Fungal N-terminal domain-containing protein</fullName>
    </recommendedName>
</protein>
<dbReference type="EMBL" id="KZ293644">
    <property type="protein sequence ID" value="PBL03683.1"/>
    <property type="molecule type" value="Genomic_DNA"/>
</dbReference>